<sequence length="105" mass="11492">MSEVAEFQLTVPESVAADEGAVELLRMWWSKDEPVMAVKPAFADPIKFGEMLAYAARHMAHGYAVRHGHNEKAAYDRILQGLSDVIKADNVRTVAEPATQPVGNA</sequence>
<dbReference type="Gene3D" id="3.30.2370.10">
    <property type="entry name" value="putative pyruvate dehydrogenase"/>
    <property type="match status" value="1"/>
</dbReference>
<dbReference type="OrthoDB" id="7205545at2"/>
<dbReference type="RefSeq" id="WP_121483040.1">
    <property type="nucleotide sequence ID" value="NZ_CP032707.1"/>
</dbReference>
<keyword evidence="2" id="KW-1185">Reference proteome</keyword>
<dbReference type="InterPro" id="IPR031796">
    <property type="entry name" value="DUF5076"/>
</dbReference>
<gene>
    <name evidence="1" type="ORF">D8I30_12530</name>
</gene>
<name>A0A494RRK5_9CAUL</name>
<dbReference type="EMBL" id="CP032707">
    <property type="protein sequence ID" value="AYG95906.1"/>
    <property type="molecule type" value="Genomic_DNA"/>
</dbReference>
<evidence type="ECO:0000313" key="1">
    <source>
        <dbReference type="EMBL" id="AYG95906.1"/>
    </source>
</evidence>
<dbReference type="Proteomes" id="UP000276984">
    <property type="component" value="Chromosome"/>
</dbReference>
<evidence type="ECO:0000313" key="2">
    <source>
        <dbReference type="Proteomes" id="UP000276984"/>
    </source>
</evidence>
<protein>
    <submittedName>
        <fullName evidence="1">DUF5076 domain-containing protein</fullName>
    </submittedName>
</protein>
<dbReference type="AlphaFoldDB" id="A0A494RRK5"/>
<reference evidence="1 2" key="1">
    <citation type="submission" date="2018-10" db="EMBL/GenBank/DDBJ databases">
        <title>Complete genome sequence of Brevundimonas naejangsanensis BRV3.</title>
        <authorList>
            <person name="Berrios L."/>
            <person name="Ely B."/>
        </authorList>
    </citation>
    <scope>NUCLEOTIDE SEQUENCE [LARGE SCALE GENOMIC DNA]</scope>
    <source>
        <strain evidence="1 2">BRV3</strain>
    </source>
</reference>
<proteinExistence type="predicted"/>
<accession>A0A494RRK5</accession>
<organism evidence="1 2">
    <name type="scientific">Brevundimonas naejangsanensis</name>
    <dbReference type="NCBI Taxonomy" id="588932"/>
    <lineage>
        <taxon>Bacteria</taxon>
        <taxon>Pseudomonadati</taxon>
        <taxon>Pseudomonadota</taxon>
        <taxon>Alphaproteobacteria</taxon>
        <taxon>Caulobacterales</taxon>
        <taxon>Caulobacteraceae</taxon>
        <taxon>Brevundimonas</taxon>
    </lineage>
</organism>
<dbReference type="Pfam" id="PF16826">
    <property type="entry name" value="DUF5076"/>
    <property type="match status" value="1"/>
</dbReference>